<evidence type="ECO:0000256" key="2">
    <source>
        <dbReference type="ARBA" id="ARBA00022729"/>
    </source>
</evidence>
<dbReference type="SUPFAM" id="SSF51445">
    <property type="entry name" value="(Trans)glycosidases"/>
    <property type="match status" value="1"/>
</dbReference>
<dbReference type="InterPro" id="IPR013780">
    <property type="entry name" value="Glyco_hydro_b"/>
</dbReference>
<dbReference type="InterPro" id="IPR001139">
    <property type="entry name" value="Glyco_hydro_30"/>
</dbReference>
<protein>
    <recommendedName>
        <fullName evidence="9">Glycosyl hydrolase family 30 beta sandwich domain-containing protein</fullName>
    </recommendedName>
</protein>
<dbReference type="InterPro" id="IPR049161">
    <property type="entry name" value="GH59_cat"/>
</dbReference>
<evidence type="ECO:0000256" key="3">
    <source>
        <dbReference type="ARBA" id="ARBA00022801"/>
    </source>
</evidence>
<dbReference type="Pfam" id="PF17189">
    <property type="entry name" value="Glyco_hydro_30C"/>
    <property type="match status" value="1"/>
</dbReference>
<evidence type="ECO:0000256" key="1">
    <source>
        <dbReference type="ARBA" id="ARBA00005382"/>
    </source>
</evidence>
<reference evidence="7 8" key="1">
    <citation type="journal article" date="2024" name="Commun. Biol.">
        <title>Comparative genomic analysis of thermophilic fungi reveals convergent evolutionary adaptations and gene losses.</title>
        <authorList>
            <person name="Steindorff A.S."/>
            <person name="Aguilar-Pontes M.V."/>
            <person name="Robinson A.J."/>
            <person name="Andreopoulos B."/>
            <person name="LaButti K."/>
            <person name="Kuo A."/>
            <person name="Mondo S."/>
            <person name="Riley R."/>
            <person name="Otillar R."/>
            <person name="Haridas S."/>
            <person name="Lipzen A."/>
            <person name="Grimwood J."/>
            <person name="Schmutz J."/>
            <person name="Clum A."/>
            <person name="Reid I.D."/>
            <person name="Moisan M.C."/>
            <person name="Butler G."/>
            <person name="Nguyen T.T.M."/>
            <person name="Dewar K."/>
            <person name="Conant G."/>
            <person name="Drula E."/>
            <person name="Henrissat B."/>
            <person name="Hansel C."/>
            <person name="Singer S."/>
            <person name="Hutchinson M.I."/>
            <person name="de Vries R.P."/>
            <person name="Natvig D.O."/>
            <person name="Powell A.J."/>
            <person name="Tsang A."/>
            <person name="Grigoriev I.V."/>
        </authorList>
    </citation>
    <scope>NUCLEOTIDE SEQUENCE [LARGE SCALE GENOMIC DNA]</scope>
    <source>
        <strain evidence="7 8">CBS 494.80</strain>
    </source>
</reference>
<comment type="similarity">
    <text evidence="1">Belongs to the glycosyl hydrolase 30 family.</text>
</comment>
<accession>A0ABR4CH62</accession>
<proteinExistence type="inferred from homology"/>
<feature type="domain" description="Glycosyl hydrolase family 30 beta sandwich" evidence="6">
    <location>
        <begin position="371"/>
        <end position="452"/>
    </location>
</feature>
<dbReference type="InterPro" id="IPR033452">
    <property type="entry name" value="GH30_C"/>
</dbReference>
<organism evidence="7 8">
    <name type="scientific">Oculimacula yallundae</name>
    <dbReference type="NCBI Taxonomy" id="86028"/>
    <lineage>
        <taxon>Eukaryota</taxon>
        <taxon>Fungi</taxon>
        <taxon>Dikarya</taxon>
        <taxon>Ascomycota</taxon>
        <taxon>Pezizomycotina</taxon>
        <taxon>Leotiomycetes</taxon>
        <taxon>Helotiales</taxon>
        <taxon>Ploettnerulaceae</taxon>
        <taxon>Oculimacula</taxon>
    </lineage>
</organism>
<keyword evidence="2 4" id="KW-0732">Signal</keyword>
<dbReference type="Pfam" id="PF02057">
    <property type="entry name" value="Glyco_hydro_59"/>
    <property type="match status" value="1"/>
</dbReference>
<sequence>MFSRFATVGAVLIALVQAGPVIQVSPQTKYQQYDGTGVSEAFQRSLVLHELNRASSKLALDYLFSNTTGAGFTILRNGLGSSPTDGWDLMKSIAVNEPASNSSKIDFIPFSRRDEYQVWLTTEAISRGVHTVFADAWSADGYMKTSGTDNNGGYLCGVTNTSCPTGDWRQSYANKIVRYINNYKSHGITIDYVNFLNEPDLNTSYASMQSSGQQAADFLKILYPTLKKAGLNTEIACCDGSGWEQQRAILTGIQQAGQEDTLGLVTSHGYSSYPGAPFKTNKKVWQTEWSTFDNLNYNWYYTGSQSEGLTWANNIQHTFAVSNVTGFLYWWGAANATDNEPLVFINGTSEVKVTKRLWAHAHFGSRFIRRGATRIGATVTSSTSLNVTAFANTDGTTAVQVINNGLAEETVTLQGVTSSKVLTFLTNQANNLTEGAATVQGGAVSAKVPGKSLLSFYAT</sequence>
<dbReference type="Gene3D" id="2.60.40.1180">
    <property type="entry name" value="Golgi alpha-mannosidase II"/>
    <property type="match status" value="1"/>
</dbReference>
<dbReference type="Proteomes" id="UP001595075">
    <property type="component" value="Unassembled WGS sequence"/>
</dbReference>
<dbReference type="SUPFAM" id="SSF51011">
    <property type="entry name" value="Glycosyl hydrolase domain"/>
    <property type="match status" value="1"/>
</dbReference>
<feature type="domain" description="Glycosyl hydrolase family 59 catalytic" evidence="5">
    <location>
        <begin position="37"/>
        <end position="341"/>
    </location>
</feature>
<name>A0ABR4CH62_9HELO</name>
<gene>
    <name evidence="7" type="ORF">VTL71DRAFT_15380</name>
</gene>
<dbReference type="Gene3D" id="3.20.20.80">
    <property type="entry name" value="Glycosidases"/>
    <property type="match status" value="1"/>
</dbReference>
<dbReference type="EMBL" id="JAZHXI010000008">
    <property type="protein sequence ID" value="KAL2069042.1"/>
    <property type="molecule type" value="Genomic_DNA"/>
</dbReference>
<keyword evidence="3" id="KW-0378">Hydrolase</keyword>
<feature type="chain" id="PRO_5047208376" description="Glycosyl hydrolase family 30 beta sandwich domain-containing protein" evidence="4">
    <location>
        <begin position="19"/>
        <end position="459"/>
    </location>
</feature>
<comment type="caution">
    <text evidence="7">The sequence shown here is derived from an EMBL/GenBank/DDBJ whole genome shotgun (WGS) entry which is preliminary data.</text>
</comment>
<evidence type="ECO:0000313" key="8">
    <source>
        <dbReference type="Proteomes" id="UP001595075"/>
    </source>
</evidence>
<evidence type="ECO:0000313" key="7">
    <source>
        <dbReference type="EMBL" id="KAL2069042.1"/>
    </source>
</evidence>
<dbReference type="PANTHER" id="PTHR11069:SF23">
    <property type="entry name" value="LYSOSOMAL ACID GLUCOSYLCERAMIDASE"/>
    <property type="match status" value="1"/>
</dbReference>
<dbReference type="PANTHER" id="PTHR11069">
    <property type="entry name" value="GLUCOSYLCERAMIDASE"/>
    <property type="match status" value="1"/>
</dbReference>
<feature type="signal peptide" evidence="4">
    <location>
        <begin position="1"/>
        <end position="18"/>
    </location>
</feature>
<evidence type="ECO:0008006" key="9">
    <source>
        <dbReference type="Google" id="ProtNLM"/>
    </source>
</evidence>
<keyword evidence="8" id="KW-1185">Reference proteome</keyword>
<evidence type="ECO:0000259" key="6">
    <source>
        <dbReference type="Pfam" id="PF17189"/>
    </source>
</evidence>
<evidence type="ECO:0000256" key="4">
    <source>
        <dbReference type="SAM" id="SignalP"/>
    </source>
</evidence>
<evidence type="ECO:0000259" key="5">
    <source>
        <dbReference type="Pfam" id="PF02057"/>
    </source>
</evidence>
<dbReference type="InterPro" id="IPR017853">
    <property type="entry name" value="GH"/>
</dbReference>